<proteinExistence type="predicted"/>
<keyword evidence="6 11" id="KW-0812">Transmembrane</keyword>
<name>A0ABQ6GZJ6_9GAMM</name>
<protein>
    <recommendedName>
        <fullName evidence="3">histidine kinase</fullName>
        <ecNumber evidence="3">2.7.13.3</ecNumber>
    </recommendedName>
</protein>
<dbReference type="CDD" id="cd00082">
    <property type="entry name" value="HisKA"/>
    <property type="match status" value="1"/>
</dbReference>
<dbReference type="InterPro" id="IPR005467">
    <property type="entry name" value="His_kinase_dom"/>
</dbReference>
<dbReference type="InterPro" id="IPR003594">
    <property type="entry name" value="HATPase_dom"/>
</dbReference>
<comment type="subcellular location">
    <subcellularLocation>
        <location evidence="2">Membrane</location>
        <topology evidence="2">Multi-pass membrane protein</topology>
    </subcellularLocation>
</comment>
<comment type="catalytic activity">
    <reaction evidence="1">
        <text>ATP + protein L-histidine = ADP + protein N-phospho-L-histidine.</text>
        <dbReference type="EC" id="2.7.13.3"/>
    </reaction>
</comment>
<dbReference type="EMBL" id="BSST01000001">
    <property type="protein sequence ID" value="GLX79915.1"/>
    <property type="molecule type" value="Genomic_DNA"/>
</dbReference>
<sequence length="418" mass="46754">MKTTQLRNRIVTYFVSIVMLLSLLFSLMNLMFSYVVEDSFFYQILDSEKQQIALTLQQGETPKPHFNFISYHSDRDSLPTSVKELLIKEPRRKEFSDGSKHYHIAFLNDNERQQHILLAEVGGQLVVEQLKGQIFGFSSGLLAVGLIIALLLAFGTVRLAKRLIKPLDDLMEIVESSPVEKLPTKFAAQFQQNEIGKFAQTLEAALERISEFVKREQQFTRDISHELRTPLTISQGALSLLTHTELDARQKKLVARIADADQQMQSTIEALLALAREKTSDAQQTNLKSTIEACIINNHALLQQETIQIDVPDDVSVAMGAQELRLVIQNLLQNAVHHGQGNQINISYHNKTLVIADNGQGLPETLKTNEAFEAGHRGPSSNGSGIGLSLVKRLCEKYTVQVELKSNDNGVSVYLSFA</sequence>
<dbReference type="SUPFAM" id="SSF47384">
    <property type="entry name" value="Homodimeric domain of signal transducing histidine kinase"/>
    <property type="match status" value="1"/>
</dbReference>
<gene>
    <name evidence="13" type="ORF">tinsulaeT_32550</name>
</gene>
<dbReference type="Gene3D" id="6.10.340.10">
    <property type="match status" value="1"/>
</dbReference>
<dbReference type="PANTHER" id="PTHR45436">
    <property type="entry name" value="SENSOR HISTIDINE KINASE YKOH"/>
    <property type="match status" value="1"/>
</dbReference>
<dbReference type="SMART" id="SM00387">
    <property type="entry name" value="HATPase_c"/>
    <property type="match status" value="1"/>
</dbReference>
<keyword evidence="7" id="KW-0418">Kinase</keyword>
<dbReference type="Proteomes" id="UP001157186">
    <property type="component" value="Unassembled WGS sequence"/>
</dbReference>
<dbReference type="EC" id="2.7.13.3" evidence="3"/>
<evidence type="ECO:0000256" key="10">
    <source>
        <dbReference type="ARBA" id="ARBA00023136"/>
    </source>
</evidence>
<evidence type="ECO:0000256" key="7">
    <source>
        <dbReference type="ARBA" id="ARBA00022777"/>
    </source>
</evidence>
<keyword evidence="9" id="KW-0902">Two-component regulatory system</keyword>
<dbReference type="InterPro" id="IPR050428">
    <property type="entry name" value="TCS_sensor_his_kinase"/>
</dbReference>
<evidence type="ECO:0000256" key="5">
    <source>
        <dbReference type="ARBA" id="ARBA00022679"/>
    </source>
</evidence>
<evidence type="ECO:0000256" key="9">
    <source>
        <dbReference type="ARBA" id="ARBA00023012"/>
    </source>
</evidence>
<keyword evidence="5" id="KW-0808">Transferase</keyword>
<accession>A0ABQ6GZJ6</accession>
<keyword evidence="4" id="KW-0597">Phosphoprotein</keyword>
<dbReference type="InterPro" id="IPR003661">
    <property type="entry name" value="HisK_dim/P_dom"/>
</dbReference>
<dbReference type="Gene3D" id="3.30.565.10">
    <property type="entry name" value="Histidine kinase-like ATPase, C-terminal domain"/>
    <property type="match status" value="1"/>
</dbReference>
<evidence type="ECO:0000256" key="11">
    <source>
        <dbReference type="SAM" id="Phobius"/>
    </source>
</evidence>
<organism evidence="13 14">
    <name type="scientific">Thalassotalea insulae</name>
    <dbReference type="NCBI Taxonomy" id="2056778"/>
    <lineage>
        <taxon>Bacteria</taxon>
        <taxon>Pseudomonadati</taxon>
        <taxon>Pseudomonadota</taxon>
        <taxon>Gammaproteobacteria</taxon>
        <taxon>Alteromonadales</taxon>
        <taxon>Colwelliaceae</taxon>
        <taxon>Thalassotalea</taxon>
    </lineage>
</organism>
<comment type="caution">
    <text evidence="13">The sequence shown here is derived from an EMBL/GenBank/DDBJ whole genome shotgun (WGS) entry which is preliminary data.</text>
</comment>
<dbReference type="Gene3D" id="1.10.287.130">
    <property type="match status" value="1"/>
</dbReference>
<feature type="transmembrane region" description="Helical" evidence="11">
    <location>
        <begin position="134"/>
        <end position="157"/>
    </location>
</feature>
<evidence type="ECO:0000256" key="1">
    <source>
        <dbReference type="ARBA" id="ARBA00000085"/>
    </source>
</evidence>
<evidence type="ECO:0000313" key="14">
    <source>
        <dbReference type="Proteomes" id="UP001157186"/>
    </source>
</evidence>
<keyword evidence="8 11" id="KW-1133">Transmembrane helix</keyword>
<dbReference type="InterPro" id="IPR036097">
    <property type="entry name" value="HisK_dim/P_sf"/>
</dbReference>
<reference evidence="13 14" key="1">
    <citation type="submission" date="2023-03" db="EMBL/GenBank/DDBJ databases">
        <title>Draft genome sequence of Thalassotalea insulae KCTC 62186T.</title>
        <authorList>
            <person name="Sawabe T."/>
        </authorList>
    </citation>
    <scope>NUCLEOTIDE SEQUENCE [LARGE SCALE GENOMIC DNA]</scope>
    <source>
        <strain evidence="13 14">KCTC 62186</strain>
    </source>
</reference>
<dbReference type="Pfam" id="PF02518">
    <property type="entry name" value="HATPase_c"/>
    <property type="match status" value="1"/>
</dbReference>
<keyword evidence="10 11" id="KW-0472">Membrane</keyword>
<dbReference type="RefSeq" id="WP_284245863.1">
    <property type="nucleotide sequence ID" value="NZ_BSST01000001.1"/>
</dbReference>
<dbReference type="PROSITE" id="PS50109">
    <property type="entry name" value="HIS_KIN"/>
    <property type="match status" value="1"/>
</dbReference>
<dbReference type="PANTHER" id="PTHR45436:SF15">
    <property type="entry name" value="SENSOR HISTIDINE KINASE CUSS"/>
    <property type="match status" value="1"/>
</dbReference>
<feature type="domain" description="Histidine kinase" evidence="12">
    <location>
        <begin position="222"/>
        <end position="418"/>
    </location>
</feature>
<dbReference type="SMART" id="SM00388">
    <property type="entry name" value="HisKA"/>
    <property type="match status" value="1"/>
</dbReference>
<feature type="transmembrane region" description="Helical" evidence="11">
    <location>
        <begin position="12"/>
        <end position="36"/>
    </location>
</feature>
<dbReference type="Pfam" id="PF00512">
    <property type="entry name" value="HisKA"/>
    <property type="match status" value="1"/>
</dbReference>
<dbReference type="InterPro" id="IPR036890">
    <property type="entry name" value="HATPase_C_sf"/>
</dbReference>
<evidence type="ECO:0000313" key="13">
    <source>
        <dbReference type="EMBL" id="GLX79915.1"/>
    </source>
</evidence>
<evidence type="ECO:0000256" key="4">
    <source>
        <dbReference type="ARBA" id="ARBA00022553"/>
    </source>
</evidence>
<evidence type="ECO:0000256" key="2">
    <source>
        <dbReference type="ARBA" id="ARBA00004141"/>
    </source>
</evidence>
<keyword evidence="14" id="KW-1185">Reference proteome</keyword>
<dbReference type="SUPFAM" id="SSF55874">
    <property type="entry name" value="ATPase domain of HSP90 chaperone/DNA topoisomerase II/histidine kinase"/>
    <property type="match status" value="1"/>
</dbReference>
<evidence type="ECO:0000259" key="12">
    <source>
        <dbReference type="PROSITE" id="PS50109"/>
    </source>
</evidence>
<evidence type="ECO:0000256" key="6">
    <source>
        <dbReference type="ARBA" id="ARBA00022692"/>
    </source>
</evidence>
<evidence type="ECO:0000256" key="8">
    <source>
        <dbReference type="ARBA" id="ARBA00022989"/>
    </source>
</evidence>
<evidence type="ECO:0000256" key="3">
    <source>
        <dbReference type="ARBA" id="ARBA00012438"/>
    </source>
</evidence>